<evidence type="ECO:0000256" key="1">
    <source>
        <dbReference type="ARBA" id="ARBA00005912"/>
    </source>
</evidence>
<dbReference type="SUPFAM" id="SSF55194">
    <property type="entry name" value="Ribosome recycling factor, RRF"/>
    <property type="match status" value="1"/>
</dbReference>
<dbReference type="Pfam" id="PF01765">
    <property type="entry name" value="RRF"/>
    <property type="match status" value="1"/>
</dbReference>
<name>A0A0G0WNB1_9BACT</name>
<dbReference type="Proteomes" id="UP000034299">
    <property type="component" value="Unassembled WGS sequence"/>
</dbReference>
<dbReference type="EMBL" id="LCBP01000002">
    <property type="protein sequence ID" value="KKS13567.1"/>
    <property type="molecule type" value="Genomic_DNA"/>
</dbReference>
<comment type="caution">
    <text evidence="5">The sequence shown here is derived from an EMBL/GenBank/DDBJ whole genome shotgun (WGS) entry which is preliminary data.</text>
</comment>
<dbReference type="GO" id="GO:0005737">
    <property type="term" value="C:cytoplasm"/>
    <property type="evidence" value="ECO:0007669"/>
    <property type="project" value="UniProtKB-SubCell"/>
</dbReference>
<dbReference type="PANTHER" id="PTHR20982">
    <property type="entry name" value="RIBOSOME RECYCLING FACTOR"/>
    <property type="match status" value="1"/>
</dbReference>
<evidence type="ECO:0000259" key="4">
    <source>
        <dbReference type="Pfam" id="PF01765"/>
    </source>
</evidence>
<keyword evidence="2 3" id="KW-0648">Protein biosynthesis</keyword>
<evidence type="ECO:0000313" key="6">
    <source>
        <dbReference type="Proteomes" id="UP000034299"/>
    </source>
</evidence>
<dbReference type="GO" id="GO:0006415">
    <property type="term" value="P:translational termination"/>
    <property type="evidence" value="ECO:0007669"/>
    <property type="project" value="UniProtKB-UniRule"/>
</dbReference>
<reference evidence="5 6" key="1">
    <citation type="journal article" date="2015" name="Nature">
        <title>rRNA introns, odd ribosomes, and small enigmatic genomes across a large radiation of phyla.</title>
        <authorList>
            <person name="Brown C.T."/>
            <person name="Hug L.A."/>
            <person name="Thomas B.C."/>
            <person name="Sharon I."/>
            <person name="Castelle C.J."/>
            <person name="Singh A."/>
            <person name="Wilkins M.J."/>
            <person name="Williams K.H."/>
            <person name="Banfield J.F."/>
        </authorList>
    </citation>
    <scope>NUCLEOTIDE SEQUENCE [LARGE SCALE GENOMIC DNA]</scope>
</reference>
<dbReference type="PANTHER" id="PTHR20982:SF3">
    <property type="entry name" value="MITOCHONDRIAL RIBOSOME RECYCLING FACTOR PSEUDO 1"/>
    <property type="match status" value="1"/>
</dbReference>
<dbReference type="InterPro" id="IPR036191">
    <property type="entry name" value="RRF_sf"/>
</dbReference>
<organism evidence="5 6">
    <name type="scientific">Candidatus Magasanikbacteria bacterium GW2011_GWA2_41_55</name>
    <dbReference type="NCBI Taxonomy" id="1619038"/>
    <lineage>
        <taxon>Bacteria</taxon>
        <taxon>Candidatus Magasanikiibacteriota</taxon>
    </lineage>
</organism>
<comment type="similarity">
    <text evidence="1 3">Belongs to the RRF family.</text>
</comment>
<dbReference type="InterPro" id="IPR023584">
    <property type="entry name" value="Ribosome_recyc_fac_dom"/>
</dbReference>
<comment type="subcellular location">
    <subcellularLocation>
        <location evidence="3">Cytoplasm</location>
    </subcellularLocation>
</comment>
<dbReference type="Gene3D" id="3.30.1360.40">
    <property type="match status" value="1"/>
</dbReference>
<dbReference type="GO" id="GO:0043023">
    <property type="term" value="F:ribosomal large subunit binding"/>
    <property type="evidence" value="ECO:0007669"/>
    <property type="project" value="TreeGrafter"/>
</dbReference>
<gene>
    <name evidence="3" type="primary">frr</name>
    <name evidence="5" type="ORF">UU69_C0002G0002</name>
</gene>
<proteinExistence type="inferred from homology"/>
<keyword evidence="3" id="KW-0963">Cytoplasm</keyword>
<dbReference type="Gene3D" id="1.10.132.20">
    <property type="entry name" value="Ribosome-recycling factor"/>
    <property type="match status" value="1"/>
</dbReference>
<dbReference type="FunFam" id="3.30.1360.40:FF:000001">
    <property type="entry name" value="Ribosome-recycling factor"/>
    <property type="match status" value="1"/>
</dbReference>
<feature type="domain" description="Ribosome recycling factor" evidence="4">
    <location>
        <begin position="18"/>
        <end position="181"/>
    </location>
</feature>
<comment type="function">
    <text evidence="3">Responsible for the release of ribosomes from messenger RNA at the termination of protein biosynthesis. May increase the efficiency of translation by recycling ribosomes from one round of translation to another.</text>
</comment>
<accession>A0A0G0WNB1</accession>
<dbReference type="HAMAP" id="MF_00040">
    <property type="entry name" value="RRF"/>
    <property type="match status" value="1"/>
</dbReference>
<evidence type="ECO:0000313" key="5">
    <source>
        <dbReference type="EMBL" id="KKS13567.1"/>
    </source>
</evidence>
<dbReference type="InterPro" id="IPR002661">
    <property type="entry name" value="Ribosome_recyc_fac"/>
</dbReference>
<evidence type="ECO:0000256" key="3">
    <source>
        <dbReference type="HAMAP-Rule" id="MF_00040"/>
    </source>
</evidence>
<dbReference type="AlphaFoldDB" id="A0A0G0WNB1"/>
<protein>
    <recommendedName>
        <fullName evidence="3">Ribosome-recycling factor</fullName>
        <shortName evidence="3">RRF</shortName>
    </recommendedName>
    <alternativeName>
        <fullName evidence="3">Ribosome-releasing factor</fullName>
    </alternativeName>
</protein>
<evidence type="ECO:0000256" key="2">
    <source>
        <dbReference type="ARBA" id="ARBA00022917"/>
    </source>
</evidence>
<sequence>MLNLETFRPQFTKILDHLKVELGSLRTGRANAAILDTVQVQVYGQSMLLKSVSSISVPDARTITVEPWDKSILKDVEKAILDAKLGVNPVNEGQLIRLPMPSLTEESRKDLLKILNQKLEHARITTRQQRDTVRDKIVQEEKEKLIGEDQRFRLQQKLDEMVKEINDKIKAMGEEKEKEIMTV</sequence>
<dbReference type="NCBIfam" id="TIGR00496">
    <property type="entry name" value="frr"/>
    <property type="match status" value="1"/>
</dbReference>
<dbReference type="PATRIC" id="fig|1619038.3.peg.59"/>